<dbReference type="Pfam" id="PF16872">
    <property type="entry name" value="putAbiC"/>
    <property type="match status" value="1"/>
</dbReference>
<keyword evidence="2" id="KW-0812">Transmembrane</keyword>
<sequence>MNDIVNDDSPIDNENFFSEKTGKILSIFGLAIIALTIILYLFLGSWYFEWYFDEAIMGQFGDFIGGFIGSLFSLAGVILFYVALKEQRKDININQRNLTLQTDALNQQVNEFKDQKEELVETRKVYEEQTRLIMEQTNLYRLQNKELKEQSGIAKAQQFDASFFSYLSVLNDYKNSLNISHKSSNFFGMLTEKLRDVELEGMNMSKSIEIICEKYLEIYNENRDKLSPYFKTLYRLMALVDSSNIDEYKKNEYFKLIRSQLSDDELLILNYNYQTSLGIKARSYVIKYYIFKHLNILDKLEFECGLSGIKKYKLEQFLRSNEHLIIEGLKEYGSIETSSDISKSSKYQLLGVQLEHKLVINDKFQFSIVLDINDFNNQLGLSKELLKKIICRHLYAILFFSKYQNPTESEIDVSVIEGEHKIEFLFVVENLENL</sequence>
<evidence type="ECO:0000313" key="4">
    <source>
        <dbReference type="Proteomes" id="UP000271193"/>
    </source>
</evidence>
<organism evidence="3 4">
    <name type="scientific">Chryseobacterium bernardetii</name>
    <dbReference type="NCBI Taxonomy" id="1241978"/>
    <lineage>
        <taxon>Bacteria</taxon>
        <taxon>Pseudomonadati</taxon>
        <taxon>Bacteroidota</taxon>
        <taxon>Flavobacteriia</taxon>
        <taxon>Flavobacteriales</taxon>
        <taxon>Weeksellaceae</taxon>
        <taxon>Chryseobacterium group</taxon>
        <taxon>Chryseobacterium</taxon>
    </lineage>
</organism>
<dbReference type="KEGG" id="cben:EG339_06510"/>
<evidence type="ECO:0008006" key="5">
    <source>
        <dbReference type="Google" id="ProtNLM"/>
    </source>
</evidence>
<accession>A0A3G6TDF9</accession>
<dbReference type="RefSeq" id="WP_123869391.1">
    <property type="nucleotide sequence ID" value="NZ_CP033932.1"/>
</dbReference>
<dbReference type="AlphaFoldDB" id="A0A3G6TDF9"/>
<keyword evidence="1" id="KW-0175">Coiled coil</keyword>
<evidence type="ECO:0000313" key="3">
    <source>
        <dbReference type="EMBL" id="AZB24284.1"/>
    </source>
</evidence>
<keyword evidence="2" id="KW-0472">Membrane</keyword>
<evidence type="ECO:0000256" key="2">
    <source>
        <dbReference type="SAM" id="Phobius"/>
    </source>
</evidence>
<dbReference type="Proteomes" id="UP000271193">
    <property type="component" value="Chromosome"/>
</dbReference>
<feature type="coiled-coil region" evidence="1">
    <location>
        <begin position="95"/>
        <end position="129"/>
    </location>
</feature>
<evidence type="ECO:0000256" key="1">
    <source>
        <dbReference type="SAM" id="Coils"/>
    </source>
</evidence>
<reference evidence="4" key="1">
    <citation type="submission" date="2018-11" db="EMBL/GenBank/DDBJ databases">
        <title>Proposal to divide the Flavobacteriaceae and reorganize its genera based on Amino Acid Identity values calculated from whole genome sequences.</title>
        <authorList>
            <person name="Nicholson A.C."/>
            <person name="Gulvik C.A."/>
            <person name="Whitney A.M."/>
            <person name="Humrighouse B.W."/>
            <person name="Bell M."/>
            <person name="Holmes B."/>
            <person name="Steigerwalt A.G."/>
            <person name="Villarma A."/>
            <person name="Sheth M."/>
            <person name="Batra D."/>
            <person name="Pryor J."/>
            <person name="Bernardet J.-F."/>
            <person name="Hugo C."/>
            <person name="Kampfer P."/>
            <person name="Newman J."/>
            <person name="McQuiston J.R."/>
        </authorList>
    </citation>
    <scope>NUCLEOTIDE SEQUENCE [LARGE SCALE GENOMIC DNA]</scope>
    <source>
        <strain evidence="4">G0229</strain>
    </source>
</reference>
<gene>
    <name evidence="3" type="ORF">EG339_06510</name>
</gene>
<proteinExistence type="predicted"/>
<feature type="transmembrane region" description="Helical" evidence="2">
    <location>
        <begin position="63"/>
        <end position="84"/>
    </location>
</feature>
<feature type="transmembrane region" description="Helical" evidence="2">
    <location>
        <begin position="24"/>
        <end position="43"/>
    </location>
</feature>
<dbReference type="InterPro" id="IPR031709">
    <property type="entry name" value="PutAbiC"/>
</dbReference>
<name>A0A3G6TDF9_9FLAO</name>
<keyword evidence="4" id="KW-1185">Reference proteome</keyword>
<protein>
    <recommendedName>
        <fullName evidence="5">Phage abortive infection protein</fullName>
    </recommendedName>
</protein>
<dbReference type="GeneID" id="99064464"/>
<keyword evidence="2" id="KW-1133">Transmembrane helix</keyword>
<dbReference type="EMBL" id="CP033932">
    <property type="protein sequence ID" value="AZB24284.1"/>
    <property type="molecule type" value="Genomic_DNA"/>
</dbReference>